<reference evidence="2 3" key="1">
    <citation type="submission" date="2019-08" db="EMBL/GenBank/DDBJ databases">
        <authorList>
            <person name="Guy L."/>
        </authorList>
    </citation>
    <scope>NUCLEOTIDE SEQUENCE [LARGE SCALE GENOMIC DNA]</scope>
    <source>
        <strain evidence="2 3">SGT-108</strain>
    </source>
</reference>
<keyword evidence="1" id="KW-0732">Signal</keyword>
<dbReference type="RefSeq" id="WP_148339082.1">
    <property type="nucleotide sequence ID" value="NZ_LR699119.1"/>
</dbReference>
<organism evidence="2 3">
    <name type="scientific">Aquicella siphonis</name>
    <dbReference type="NCBI Taxonomy" id="254247"/>
    <lineage>
        <taxon>Bacteria</taxon>
        <taxon>Pseudomonadati</taxon>
        <taxon>Pseudomonadota</taxon>
        <taxon>Gammaproteobacteria</taxon>
        <taxon>Legionellales</taxon>
        <taxon>Coxiellaceae</taxon>
        <taxon>Aquicella</taxon>
    </lineage>
</organism>
<evidence type="ECO:0000313" key="3">
    <source>
        <dbReference type="Proteomes" id="UP000324194"/>
    </source>
</evidence>
<proteinExistence type="predicted"/>
<evidence type="ECO:0008006" key="4">
    <source>
        <dbReference type="Google" id="ProtNLM"/>
    </source>
</evidence>
<sequence length="165" mass="17867">MKIHSIGLKAAALVTGFISPVCMASQALTSYDQLLQALHQGDDVKAIVYFDKCVLKPLPGIKMLKAESDTGGTSTRINFSIFSHYKVKTDAGQERYVIATSNTILTEHAALGLVHAYGRLRVYEDNSAEFHAAYYDAKTYALKGGANYLCRISSGADDGAVVLKE</sequence>
<feature type="chain" id="PRO_5023058383" description="VirK protein" evidence="1">
    <location>
        <begin position="25"/>
        <end position="165"/>
    </location>
</feature>
<evidence type="ECO:0000313" key="2">
    <source>
        <dbReference type="EMBL" id="VVC75807.1"/>
    </source>
</evidence>
<feature type="signal peptide" evidence="1">
    <location>
        <begin position="1"/>
        <end position="24"/>
    </location>
</feature>
<keyword evidence="3" id="KW-1185">Reference proteome</keyword>
<protein>
    <recommendedName>
        <fullName evidence="4">VirK protein</fullName>
    </recommendedName>
</protein>
<dbReference type="AlphaFoldDB" id="A0A5E4PH84"/>
<dbReference type="Proteomes" id="UP000324194">
    <property type="component" value="Chromosome 1"/>
</dbReference>
<dbReference type="KEGG" id="asip:AQUSIP_11040"/>
<accession>A0A5E4PH84</accession>
<evidence type="ECO:0000256" key="1">
    <source>
        <dbReference type="SAM" id="SignalP"/>
    </source>
</evidence>
<dbReference type="OrthoDB" id="5648847at2"/>
<name>A0A5E4PH84_9COXI</name>
<gene>
    <name evidence="2" type="ORF">AQUSIP_11040</name>
</gene>
<dbReference type="EMBL" id="LR699119">
    <property type="protein sequence ID" value="VVC75807.1"/>
    <property type="molecule type" value="Genomic_DNA"/>
</dbReference>